<feature type="coiled-coil region" evidence="9">
    <location>
        <begin position="143"/>
        <end position="170"/>
    </location>
</feature>
<dbReference type="PROSITE" id="PS51192">
    <property type="entry name" value="HELICASE_ATP_BIND_1"/>
    <property type="match status" value="1"/>
</dbReference>
<dbReference type="SMART" id="SM00490">
    <property type="entry name" value="HELICc"/>
    <property type="match status" value="1"/>
</dbReference>
<feature type="compositionally biased region" description="Basic and acidic residues" evidence="10">
    <location>
        <begin position="1"/>
        <end position="11"/>
    </location>
</feature>
<keyword evidence="4" id="KW-0378">Hydrolase</keyword>
<keyword evidence="5" id="KW-0347">Helicase</keyword>
<feature type="compositionally biased region" description="Polar residues" evidence="10">
    <location>
        <begin position="406"/>
        <end position="427"/>
    </location>
</feature>
<dbReference type="Pfam" id="PF00176">
    <property type="entry name" value="SNF2-rel_dom"/>
    <property type="match status" value="1"/>
</dbReference>
<dbReference type="Proteomes" id="UP000266723">
    <property type="component" value="Unassembled WGS sequence"/>
</dbReference>
<sequence length="1309" mass="149846">EGKGREDTMEGKEEEMDRSEDIMEVEIEKEQNDEVMEENTNQDEEMQDTDLRSESSVSNSDEEEGLRSGNDDELDLEKPLSEEEVDELISDLLGVESKAAEAQESLEKESLSKVESEVREELAQTLHGDELDKAVEAEMMTFKDEWEATLDELETESANLLEQLDGAGIELPKLYEMIESQAPNGCYTEAWKKRAHWVGTQVTKETGESLAKAESFLLTHRPVRKRHGKLLEEGASGFLEKKFADDAVKECLTGTSELDWPSLNKVFSEKRDEAISFGSKHWASVYLASTPQQAAAMGLEFPGVNEVEEIEEIDESLADPFFADAIENERELALTEEQKKNYIRVKEEDDINIDRELQIRLKRKRRNKRSKQVIRHTAEDRDDDSAYLYGNSIAPDPAEDQVKCPENSTEFQNNEVNKQENGNLSNSDADKMVPVADLNVDTMRDDSQNPARNFRCTACNNVTVEVHSHPLLDVIVCMDCKRLIEDRVAKVCFFFLFHFYKRQERLRSLQFSARYKTISSMGDVKIPEGAEAEVLGDAHSGYIVNVAREIGEEAVRVPRSISAKLKPHQVTGIRFMWENIIQSINSVKSGDKGLGCILAHTMGLGKTFQVIAFLYTAMRCVDLGLKSALIVTPVNVLHNWRSEFTKWMPSEVKPLRIFMLEDVSRERRLDLLRKWRNKGGVFLMGYAAFRNLSLGRGVKDINAAKEFCSALRDGPDILVCDEAHIIKNTRADTTQALKQVKCQRRIALTGSPLQNNLMEYYCMVDFVREGFLGSSPEFRNRFQNPIENGQHMNSTAEDVKIMNQRSHILYEELKGFVQRMDMNVVKKDLPPKTVFVISVKLSPLQRKLYKRFLKLYGFNDGRADERMRKNFFAAYQVLAQILNHPGIPQLRSEDKKQGRRGSIVDIPDDCSSDENLDCNMVVGEKQRNMSDLQDKVDGYLQKDWWVDLLQKNNYKVSEYSGKMILLLDILSMCAHVGDKALVFSQSIPTLDLIELYLSRVPRHGKHGKCWKKGKDWYRIDGKTESSERQKLVDRFNEPENKRVKCTLISTRAGSLGINLYAANRVIIVDGSWNPTYDLQAIFRAWRYGQKKPVFAYRLMARGTIEEKIYKRQVNKEGLAARVVDRQQVHRTISKEEMLHLFEFDDDDEKSDAVTEISKRKEAATSSRGCDSDKLMENLLQRHSPDWISSFHEHETLLQENEDERLTKEEKDMAWEVYRKALQWEEVQRAPVNEAPVLQKPSPSPQIQPLRHPRGFNRSRFVNRSCTRIAHQLTLVSQGRKVGSSTICGECGCVIRWEDVLPAPKLSEVN</sequence>
<comment type="subcellular location">
    <subcellularLocation>
        <location evidence="1">Nucleus</location>
    </subcellularLocation>
</comment>
<dbReference type="SUPFAM" id="SSF52540">
    <property type="entry name" value="P-loop containing nucleoside triphosphate hydrolases"/>
    <property type="match status" value="2"/>
</dbReference>
<keyword evidence="3" id="KW-0547">Nucleotide-binding</keyword>
<evidence type="ECO:0000256" key="9">
    <source>
        <dbReference type="SAM" id="Coils"/>
    </source>
</evidence>
<dbReference type="Pfam" id="PF00271">
    <property type="entry name" value="Helicase_C"/>
    <property type="match status" value="1"/>
</dbReference>
<dbReference type="InterPro" id="IPR001650">
    <property type="entry name" value="Helicase_C-like"/>
</dbReference>
<feature type="domain" description="Helicase ATP-binding" evidence="11">
    <location>
        <begin position="587"/>
        <end position="770"/>
    </location>
</feature>
<evidence type="ECO:0000259" key="12">
    <source>
        <dbReference type="PROSITE" id="PS51194"/>
    </source>
</evidence>
<feature type="compositionally biased region" description="Basic and acidic residues" evidence="10">
    <location>
        <begin position="65"/>
        <end position="81"/>
    </location>
</feature>
<dbReference type="InterPro" id="IPR038718">
    <property type="entry name" value="SNF2-like_sf"/>
</dbReference>
<organism evidence="13 14">
    <name type="scientific">Brassica cretica</name>
    <name type="common">Mustard</name>
    <dbReference type="NCBI Taxonomy" id="69181"/>
    <lineage>
        <taxon>Eukaryota</taxon>
        <taxon>Viridiplantae</taxon>
        <taxon>Streptophyta</taxon>
        <taxon>Embryophyta</taxon>
        <taxon>Tracheophyta</taxon>
        <taxon>Spermatophyta</taxon>
        <taxon>Magnoliopsida</taxon>
        <taxon>eudicotyledons</taxon>
        <taxon>Gunneridae</taxon>
        <taxon>Pentapetalae</taxon>
        <taxon>rosids</taxon>
        <taxon>malvids</taxon>
        <taxon>Brassicales</taxon>
        <taxon>Brassicaceae</taxon>
        <taxon>Brassiceae</taxon>
        <taxon>Brassica</taxon>
    </lineage>
</organism>
<dbReference type="SMART" id="SM00487">
    <property type="entry name" value="DEXDc"/>
    <property type="match status" value="1"/>
</dbReference>
<keyword evidence="14" id="KW-1185">Reference proteome</keyword>
<keyword evidence="6" id="KW-0067">ATP-binding</keyword>
<feature type="non-terminal residue" evidence="13">
    <location>
        <position position="1"/>
    </location>
</feature>
<gene>
    <name evidence="13" type="ORF">DY000_02044745</name>
</gene>
<keyword evidence="9" id="KW-0175">Coiled coil</keyword>
<evidence type="ECO:0000313" key="13">
    <source>
        <dbReference type="EMBL" id="KAF3608285.1"/>
    </source>
</evidence>
<evidence type="ECO:0000256" key="2">
    <source>
        <dbReference type="ARBA" id="ARBA00007025"/>
    </source>
</evidence>
<dbReference type="InterPro" id="IPR014001">
    <property type="entry name" value="Helicase_ATP-bd"/>
</dbReference>
<name>A0ABQ7EZ67_BRACR</name>
<evidence type="ECO:0000256" key="6">
    <source>
        <dbReference type="ARBA" id="ARBA00022840"/>
    </source>
</evidence>
<feature type="region of interest" description="Disordered" evidence="10">
    <location>
        <begin position="385"/>
        <end position="429"/>
    </location>
</feature>
<dbReference type="PANTHER" id="PTHR45797:SF1">
    <property type="entry name" value="HELICASE ARIP4"/>
    <property type="match status" value="1"/>
</dbReference>
<feature type="domain" description="Helicase C-terminal" evidence="12">
    <location>
        <begin position="965"/>
        <end position="1136"/>
    </location>
</feature>
<dbReference type="Gene3D" id="3.40.50.10810">
    <property type="entry name" value="Tandem AAA-ATPase domain"/>
    <property type="match status" value="1"/>
</dbReference>
<evidence type="ECO:0000256" key="1">
    <source>
        <dbReference type="ARBA" id="ARBA00004123"/>
    </source>
</evidence>
<dbReference type="Gene3D" id="3.40.50.300">
    <property type="entry name" value="P-loop containing nucleotide triphosphate hydrolases"/>
    <property type="match status" value="1"/>
</dbReference>
<dbReference type="InterPro" id="IPR027417">
    <property type="entry name" value="P-loop_NTPase"/>
</dbReference>
<dbReference type="CDD" id="cd18793">
    <property type="entry name" value="SF2_C_SNF"/>
    <property type="match status" value="1"/>
</dbReference>
<evidence type="ECO:0000256" key="3">
    <source>
        <dbReference type="ARBA" id="ARBA00022741"/>
    </source>
</evidence>
<feature type="compositionally biased region" description="Acidic residues" evidence="10">
    <location>
        <begin position="33"/>
        <end position="48"/>
    </location>
</feature>
<evidence type="ECO:0008006" key="15">
    <source>
        <dbReference type="Google" id="ProtNLM"/>
    </source>
</evidence>
<evidence type="ECO:0000256" key="10">
    <source>
        <dbReference type="SAM" id="MobiDB-lite"/>
    </source>
</evidence>
<protein>
    <recommendedName>
        <fullName evidence="15">Transcriptional regulator ATRX</fullName>
    </recommendedName>
</protein>
<evidence type="ECO:0000259" key="11">
    <source>
        <dbReference type="PROSITE" id="PS51192"/>
    </source>
</evidence>
<reference evidence="13 14" key="1">
    <citation type="journal article" date="2020" name="BMC Genomics">
        <title>Intraspecific diversification of the crop wild relative Brassica cretica Lam. using demographic model selection.</title>
        <authorList>
            <person name="Kioukis A."/>
            <person name="Michalopoulou V.A."/>
            <person name="Briers L."/>
            <person name="Pirintsos S."/>
            <person name="Studholme D.J."/>
            <person name="Pavlidis P."/>
            <person name="Sarris P.F."/>
        </authorList>
    </citation>
    <scope>NUCLEOTIDE SEQUENCE [LARGE SCALE GENOMIC DNA]</scope>
    <source>
        <strain evidence="14">cv. PFS-1207/04</strain>
    </source>
</reference>
<evidence type="ECO:0000256" key="7">
    <source>
        <dbReference type="ARBA" id="ARBA00023125"/>
    </source>
</evidence>
<dbReference type="PANTHER" id="PTHR45797">
    <property type="entry name" value="RAD54-LIKE"/>
    <property type="match status" value="1"/>
</dbReference>
<comment type="similarity">
    <text evidence="2">Belongs to the SNF2/RAD54 helicase family.</text>
</comment>
<dbReference type="InterPro" id="IPR000330">
    <property type="entry name" value="SNF2_N"/>
</dbReference>
<proteinExistence type="inferred from homology"/>
<keyword evidence="7" id="KW-0238">DNA-binding</keyword>
<feature type="compositionally biased region" description="Acidic residues" evidence="10">
    <location>
        <begin position="12"/>
        <end position="25"/>
    </location>
</feature>
<keyword evidence="8" id="KW-0539">Nucleus</keyword>
<feature type="region of interest" description="Disordered" evidence="10">
    <location>
        <begin position="1"/>
        <end position="85"/>
    </location>
</feature>
<comment type="caution">
    <text evidence="13">The sequence shown here is derived from an EMBL/GenBank/DDBJ whole genome shotgun (WGS) entry which is preliminary data.</text>
</comment>
<evidence type="ECO:0000256" key="8">
    <source>
        <dbReference type="ARBA" id="ARBA00023242"/>
    </source>
</evidence>
<dbReference type="InterPro" id="IPR044574">
    <property type="entry name" value="ARIP4-like"/>
</dbReference>
<evidence type="ECO:0000313" key="14">
    <source>
        <dbReference type="Proteomes" id="UP000266723"/>
    </source>
</evidence>
<dbReference type="InterPro" id="IPR049730">
    <property type="entry name" value="SNF2/RAD54-like_C"/>
</dbReference>
<accession>A0ABQ7EZ67</accession>
<dbReference type="EMBL" id="QGKV02000297">
    <property type="protein sequence ID" value="KAF3608285.1"/>
    <property type="molecule type" value="Genomic_DNA"/>
</dbReference>
<evidence type="ECO:0000256" key="4">
    <source>
        <dbReference type="ARBA" id="ARBA00022801"/>
    </source>
</evidence>
<dbReference type="PROSITE" id="PS51194">
    <property type="entry name" value="HELICASE_CTER"/>
    <property type="match status" value="1"/>
</dbReference>
<evidence type="ECO:0000256" key="5">
    <source>
        <dbReference type="ARBA" id="ARBA00022806"/>
    </source>
</evidence>